<dbReference type="AlphaFoldDB" id="A0A2N5Y7F3"/>
<protein>
    <recommendedName>
        <fullName evidence="3">HNH endonuclease</fullName>
    </recommendedName>
</protein>
<gene>
    <name evidence="1" type="ORF">CWI75_02915</name>
</gene>
<evidence type="ECO:0000313" key="1">
    <source>
        <dbReference type="EMBL" id="PLW84307.1"/>
    </source>
</evidence>
<comment type="caution">
    <text evidence="1">The sequence shown here is derived from an EMBL/GenBank/DDBJ whole genome shotgun (WGS) entry which is preliminary data.</text>
</comment>
<name>A0A2N5Y7F3_9GAMM</name>
<evidence type="ECO:0008006" key="3">
    <source>
        <dbReference type="Google" id="ProtNLM"/>
    </source>
</evidence>
<dbReference type="RefSeq" id="WP_101519943.1">
    <property type="nucleotide sequence ID" value="NZ_PKLZ01000001.1"/>
</dbReference>
<proteinExistence type="predicted"/>
<sequence length="266" mass="30149">MKVVETVGNKKARKAKFLQDHPICCFCGGSTSAQEPDHIPSRAFFNNRQWPEGFEFPACVKCNRSSSRDEQIVALLARLKNGDESELEARESLKMMEGIGRFQPEVLLELKSSARQRRSAAQKYSLLPEGGSYAELPLIAVGPLCKKAMENFARKLFCALYYKHAERVLTAKSGIAITWWTNLQIIADEIPRELAPILSNLPELKRCNRVLNDQFFYRWTTVEDHGIAIFLAFFRESFALVGYIQEDAAEFPDEVGSTIIRPLSPR</sequence>
<keyword evidence="2" id="KW-1185">Reference proteome</keyword>
<accession>A0A2N5Y7F3</accession>
<organism evidence="1 2">
    <name type="scientific">Kineobactrum sediminis</name>
    <dbReference type="NCBI Taxonomy" id="1905677"/>
    <lineage>
        <taxon>Bacteria</taxon>
        <taxon>Pseudomonadati</taxon>
        <taxon>Pseudomonadota</taxon>
        <taxon>Gammaproteobacteria</taxon>
        <taxon>Cellvibrionales</taxon>
        <taxon>Halieaceae</taxon>
        <taxon>Kineobactrum</taxon>
    </lineage>
</organism>
<evidence type="ECO:0000313" key="2">
    <source>
        <dbReference type="Proteomes" id="UP000234845"/>
    </source>
</evidence>
<reference evidence="2" key="1">
    <citation type="submission" date="2017-11" db="EMBL/GenBank/DDBJ databases">
        <title>The draft genome sequence of Chromatocurvus sp. F02.</title>
        <authorList>
            <person name="Du Z.-J."/>
            <person name="Chang Y.-Q."/>
        </authorList>
    </citation>
    <scope>NUCLEOTIDE SEQUENCE [LARGE SCALE GENOMIC DNA]</scope>
    <source>
        <strain evidence="2">F02</strain>
    </source>
</reference>
<dbReference type="OrthoDB" id="9757976at2"/>
<dbReference type="Proteomes" id="UP000234845">
    <property type="component" value="Unassembled WGS sequence"/>
</dbReference>
<dbReference type="EMBL" id="PKLZ01000001">
    <property type="protein sequence ID" value="PLW84307.1"/>
    <property type="molecule type" value="Genomic_DNA"/>
</dbReference>